<organism evidence="1 2">
    <name type="scientific">Rhodococcus qingshengii</name>
    <dbReference type="NCBI Taxonomy" id="334542"/>
    <lineage>
        <taxon>Bacteria</taxon>
        <taxon>Bacillati</taxon>
        <taxon>Actinomycetota</taxon>
        <taxon>Actinomycetes</taxon>
        <taxon>Mycobacteriales</taxon>
        <taxon>Nocardiaceae</taxon>
        <taxon>Rhodococcus</taxon>
        <taxon>Rhodococcus erythropolis group</taxon>
    </lineage>
</organism>
<protein>
    <submittedName>
        <fullName evidence="1">Uncharacterized protein</fullName>
    </submittedName>
</protein>
<evidence type="ECO:0000313" key="1">
    <source>
        <dbReference type="EMBL" id="PCK27401.1"/>
    </source>
</evidence>
<dbReference type="Proteomes" id="UP000230886">
    <property type="component" value="Unassembled WGS sequence"/>
</dbReference>
<proteinExistence type="predicted"/>
<gene>
    <name evidence="1" type="ORF">CHR55_11610</name>
</gene>
<comment type="caution">
    <text evidence="1">The sequence shown here is derived from an EMBL/GenBank/DDBJ whole genome shotgun (WGS) entry which is preliminary data.</text>
</comment>
<dbReference type="RefSeq" id="WP_054825594.1">
    <property type="nucleotide sequence ID" value="NZ_CP109605.1"/>
</dbReference>
<dbReference type="EMBL" id="NOVD01000005">
    <property type="protein sequence ID" value="PCK27401.1"/>
    <property type="molecule type" value="Genomic_DNA"/>
</dbReference>
<accession>A0A2A5JEK8</accession>
<evidence type="ECO:0000313" key="2">
    <source>
        <dbReference type="Proteomes" id="UP000230886"/>
    </source>
</evidence>
<name>A0A2A5JEK8_RHOSG</name>
<sequence>MDTASLIGALASVDVGSLVDPLFYLVKVVDGIFLSITGSLNMGGALGEAAAGSVQSVLGSVAGL</sequence>
<reference evidence="1 2" key="1">
    <citation type="submission" date="2017-07" db="EMBL/GenBank/DDBJ databases">
        <title>Draft sequence of Rhodococcus enclensis 23b-28.</title>
        <authorList>
            <person name="Besaury L."/>
            <person name="Sancelme M."/>
            <person name="Amato P."/>
            <person name="Lallement A."/>
            <person name="Delort A.-M."/>
        </authorList>
    </citation>
    <scope>NUCLEOTIDE SEQUENCE [LARGE SCALE GENOMIC DNA]</scope>
    <source>
        <strain evidence="1 2">23b-28</strain>
    </source>
</reference>
<dbReference type="AlphaFoldDB" id="A0A2A5JEK8"/>